<organism evidence="1 2">
    <name type="scientific">Fusarium decemcellulare</name>
    <dbReference type="NCBI Taxonomy" id="57161"/>
    <lineage>
        <taxon>Eukaryota</taxon>
        <taxon>Fungi</taxon>
        <taxon>Dikarya</taxon>
        <taxon>Ascomycota</taxon>
        <taxon>Pezizomycotina</taxon>
        <taxon>Sordariomycetes</taxon>
        <taxon>Hypocreomycetidae</taxon>
        <taxon>Hypocreales</taxon>
        <taxon>Nectriaceae</taxon>
        <taxon>Fusarium</taxon>
        <taxon>Fusarium decemcellulare species complex</taxon>
    </lineage>
</organism>
<evidence type="ECO:0000313" key="1">
    <source>
        <dbReference type="EMBL" id="KAJ3536493.1"/>
    </source>
</evidence>
<name>A0ACC1SC26_9HYPO</name>
<comment type="caution">
    <text evidence="1">The sequence shown here is derived from an EMBL/GenBank/DDBJ whole genome shotgun (WGS) entry which is preliminary data.</text>
</comment>
<accession>A0ACC1SC26</accession>
<keyword evidence="2" id="KW-1185">Reference proteome</keyword>
<sequence>MHEPTPSRFNLALPVSWIVVLYECWFTQGSRASHDLDRDAAVILKLSQTVNYGPRCLLPILEPSDAATSQRLGYSGAFDFGEFGTGSARVLDGLVDISVAALETIKLRINYDAMIMEPRLFPSDGPEAHTSAPNDNIIVDVLLHILGAFDKPDLLLLLYSPTMVALDDVTSQNFLSGGFALGIIIHIFVFRRGEWDHLASRIVACFFWLYVASIAAGIYRLPDGHEHPWLVIKGISALFGVLIAGLFASMLSYRAFFHPLRNVPGPFLARLSSAYPTSLAVKKLQFFEEARRLHETYGDFVRIALRLYEPRVRHYTDQALAVIDTAKGTPVDVAKEFNLYSFDVMGNLAFGKDFEMIKSRELHPAMELLHSTMQLAGGFSYMVWMFLLARKVPGLASAYNDFKDWLSWQLRERMENEPKVPDVLSPILKQYRSLAEPTKQDKLNIEGDTMLIVVAGSDTTAASLTCLFLELAINSDQYKILQAEVDEYFSERQDLDQVALAKLPHLQACIDESLRLHPAVPSGVQRQTPVQGLWIGETFIAGNALVRIPMHTLFRGKSLSTMSYSRWTSKPELIKDDGVYAPFLIGRYACAGKQLALMEMRTVVVEVARRYDIRLADGQTPEDFSENLVDGFTLTCPKLELVFTPRSK</sequence>
<dbReference type="Proteomes" id="UP001148629">
    <property type="component" value="Unassembled WGS sequence"/>
</dbReference>
<evidence type="ECO:0000313" key="2">
    <source>
        <dbReference type="Proteomes" id="UP001148629"/>
    </source>
</evidence>
<gene>
    <name evidence="1" type="ORF">NM208_g6692</name>
</gene>
<reference evidence="1" key="1">
    <citation type="submission" date="2022-08" db="EMBL/GenBank/DDBJ databases">
        <title>Genome Sequence of Fusarium decemcellulare.</title>
        <authorList>
            <person name="Buettner E."/>
        </authorList>
    </citation>
    <scope>NUCLEOTIDE SEQUENCE</scope>
    <source>
        <strain evidence="1">Babe19</strain>
    </source>
</reference>
<protein>
    <submittedName>
        <fullName evidence="1">Uncharacterized protein</fullName>
    </submittedName>
</protein>
<dbReference type="EMBL" id="JANRMS010000638">
    <property type="protein sequence ID" value="KAJ3536493.1"/>
    <property type="molecule type" value="Genomic_DNA"/>
</dbReference>
<proteinExistence type="predicted"/>